<dbReference type="EMBL" id="SZYD01000004">
    <property type="protein sequence ID" value="KAD6453723.1"/>
    <property type="molecule type" value="Genomic_DNA"/>
</dbReference>
<dbReference type="PANTHER" id="PTHR32278:SF135">
    <property type="entry name" value="F-BOX PROTEIN PP2-B12"/>
    <property type="match status" value="1"/>
</dbReference>
<comment type="caution">
    <text evidence="1">The sequence shown here is derived from an EMBL/GenBank/DDBJ whole genome shotgun (WGS) entry which is preliminary data.</text>
</comment>
<dbReference type="Pfam" id="PF14299">
    <property type="entry name" value="PP2"/>
    <property type="match status" value="1"/>
</dbReference>
<gene>
    <name evidence="1" type="ORF">E3N88_08429</name>
</gene>
<dbReference type="Proteomes" id="UP000326396">
    <property type="component" value="Linkage Group LG12"/>
</dbReference>
<keyword evidence="2" id="KW-1185">Reference proteome</keyword>
<proteinExistence type="predicted"/>
<accession>A0A5N6PIF7</accession>
<evidence type="ECO:0000313" key="2">
    <source>
        <dbReference type="Proteomes" id="UP000326396"/>
    </source>
</evidence>
<dbReference type="AlphaFoldDB" id="A0A5N6PIF7"/>
<protein>
    <submittedName>
        <fullName evidence="1">Uncharacterized protein</fullName>
    </submittedName>
</protein>
<dbReference type="PANTHER" id="PTHR32278">
    <property type="entry name" value="F-BOX DOMAIN-CONTAINING PROTEIN"/>
    <property type="match status" value="1"/>
</dbReference>
<sequence>MTAESPLYYISEAELKQLMYKGVLLNGDKTWFSINKKRENYEMISFAECLSSDITSNSWASRFKSRIRKESKYKSYVQSYSSKFPVGNYPYKDGKLKTHVKSQFLTPLTTYSVNLVFKFHFLASKWQPIYLRYRLQEETKTSVSYLAYEIEDGWWACELFQFTSDCRIVDLEILFDGFNNFYDLIEVQGIEFRPLEKEEHTDENQTISDSDAYWEEKLPADYKDIMKWSTDIMPWTTKKEAYSIIRKGFLIGDGEKWFFLDKNGKKCHKLSAACIRHWSKDDIHLSESRFKEATLLSLLGFSIKCKIQSHLLSPQTAYATYLVYKYLPENQSRFEGPVRVSETFVSSINRWYVYLVSPTTPVIRPKADQNTHNPVHRPKIKIPQQRNDDWMEVQIWEFQTAATIKMVPIDFYLYSDNHNPSFEGLVIQGFEVRPK</sequence>
<dbReference type="InterPro" id="IPR025886">
    <property type="entry name" value="PP2-like"/>
</dbReference>
<evidence type="ECO:0000313" key="1">
    <source>
        <dbReference type="EMBL" id="KAD6453723.1"/>
    </source>
</evidence>
<organism evidence="1 2">
    <name type="scientific">Mikania micrantha</name>
    <name type="common">bitter vine</name>
    <dbReference type="NCBI Taxonomy" id="192012"/>
    <lineage>
        <taxon>Eukaryota</taxon>
        <taxon>Viridiplantae</taxon>
        <taxon>Streptophyta</taxon>
        <taxon>Embryophyta</taxon>
        <taxon>Tracheophyta</taxon>
        <taxon>Spermatophyta</taxon>
        <taxon>Magnoliopsida</taxon>
        <taxon>eudicotyledons</taxon>
        <taxon>Gunneridae</taxon>
        <taxon>Pentapetalae</taxon>
        <taxon>asterids</taxon>
        <taxon>campanulids</taxon>
        <taxon>Asterales</taxon>
        <taxon>Asteraceae</taxon>
        <taxon>Asteroideae</taxon>
        <taxon>Heliantheae alliance</taxon>
        <taxon>Eupatorieae</taxon>
        <taxon>Mikania</taxon>
    </lineage>
</organism>
<name>A0A5N6PIF7_9ASTR</name>
<reference evidence="1 2" key="1">
    <citation type="submission" date="2019-05" db="EMBL/GenBank/DDBJ databases">
        <title>Mikania micrantha, genome provides insights into the molecular mechanism of rapid growth.</title>
        <authorList>
            <person name="Liu B."/>
        </authorList>
    </citation>
    <scope>NUCLEOTIDE SEQUENCE [LARGE SCALE GENOMIC DNA]</scope>
    <source>
        <strain evidence="1">NLD-2019</strain>
        <tissue evidence="1">Leaf</tissue>
    </source>
</reference>